<dbReference type="AlphaFoldDB" id="A0A1Q9EDD4"/>
<accession>A0A1Q9EDD4</accession>
<sequence length="252" mass="26609">MFAEVAHSRRWEGALNFFSRPSVIMCNAVLGALERDGLDVVEELGGGCWQQALRFLRFMDKGANSASYSATITACGRSRKIMGAGAIGSIMVSISSFSIATSEQETGRRWAGAPDVRGCGLSCRSASLPLAASADIRIDCCIFKVLWQITSDAMNDDPPATDVAMEGASEAAESSAPATATDAAAAVDAAFGEAEEGGSLGFQELRDISKLKAEAVLLCNRYELGNYAEVSPGIKSPIQYGTLIKRIGCMLE</sequence>
<evidence type="ECO:0000313" key="2">
    <source>
        <dbReference type="Proteomes" id="UP000186817"/>
    </source>
</evidence>
<dbReference type="Gene3D" id="1.25.40.10">
    <property type="entry name" value="Tetratricopeptide repeat domain"/>
    <property type="match status" value="1"/>
</dbReference>
<name>A0A1Q9EDD4_SYMMI</name>
<gene>
    <name evidence="1" type="ORF">AK812_SmicGene11361</name>
</gene>
<protein>
    <submittedName>
        <fullName evidence="1">Uncharacterized protein</fullName>
    </submittedName>
</protein>
<dbReference type="EMBL" id="LSRX01000185">
    <property type="protein sequence ID" value="OLQ05455.1"/>
    <property type="molecule type" value="Genomic_DNA"/>
</dbReference>
<organism evidence="1 2">
    <name type="scientific">Symbiodinium microadriaticum</name>
    <name type="common">Dinoflagellate</name>
    <name type="synonym">Zooxanthella microadriatica</name>
    <dbReference type="NCBI Taxonomy" id="2951"/>
    <lineage>
        <taxon>Eukaryota</taxon>
        <taxon>Sar</taxon>
        <taxon>Alveolata</taxon>
        <taxon>Dinophyceae</taxon>
        <taxon>Suessiales</taxon>
        <taxon>Symbiodiniaceae</taxon>
        <taxon>Symbiodinium</taxon>
    </lineage>
</organism>
<proteinExistence type="predicted"/>
<reference evidence="1 2" key="1">
    <citation type="submission" date="2016-02" db="EMBL/GenBank/DDBJ databases">
        <title>Genome analysis of coral dinoflagellate symbionts highlights evolutionary adaptations to a symbiotic lifestyle.</title>
        <authorList>
            <person name="Aranda M."/>
            <person name="Li Y."/>
            <person name="Liew Y.J."/>
            <person name="Baumgarten S."/>
            <person name="Simakov O."/>
            <person name="Wilson M."/>
            <person name="Piel J."/>
            <person name="Ashoor H."/>
            <person name="Bougouffa S."/>
            <person name="Bajic V.B."/>
            <person name="Ryu T."/>
            <person name="Ravasi T."/>
            <person name="Bayer T."/>
            <person name="Micklem G."/>
            <person name="Kim H."/>
            <person name="Bhak J."/>
            <person name="Lajeunesse T.C."/>
            <person name="Voolstra C.R."/>
        </authorList>
    </citation>
    <scope>NUCLEOTIDE SEQUENCE [LARGE SCALE GENOMIC DNA]</scope>
    <source>
        <strain evidence="1 2">CCMP2467</strain>
    </source>
</reference>
<evidence type="ECO:0000313" key="1">
    <source>
        <dbReference type="EMBL" id="OLQ05455.1"/>
    </source>
</evidence>
<dbReference type="OrthoDB" id="432200at2759"/>
<dbReference type="Proteomes" id="UP000186817">
    <property type="component" value="Unassembled WGS sequence"/>
</dbReference>
<comment type="caution">
    <text evidence="1">The sequence shown here is derived from an EMBL/GenBank/DDBJ whole genome shotgun (WGS) entry which is preliminary data.</text>
</comment>
<keyword evidence="2" id="KW-1185">Reference proteome</keyword>
<dbReference type="InterPro" id="IPR011990">
    <property type="entry name" value="TPR-like_helical_dom_sf"/>
</dbReference>